<keyword evidence="3" id="KW-1003">Cell membrane</keyword>
<feature type="transmembrane region" description="Helical" evidence="7">
    <location>
        <begin position="311"/>
        <end position="329"/>
    </location>
</feature>
<name>F5L685_CALTT</name>
<dbReference type="PANTHER" id="PTHR43124:SF3">
    <property type="entry name" value="CHLORAMPHENICOL EFFLUX PUMP RV0191"/>
    <property type="match status" value="1"/>
</dbReference>
<keyword evidence="4 7" id="KW-0812">Transmembrane</keyword>
<dbReference type="EMBL" id="AFCE01000122">
    <property type="protein sequence ID" value="EGL83135.1"/>
    <property type="molecule type" value="Genomic_DNA"/>
</dbReference>
<dbReference type="SUPFAM" id="SSF103473">
    <property type="entry name" value="MFS general substrate transporter"/>
    <property type="match status" value="1"/>
</dbReference>
<dbReference type="eggNOG" id="COG2814">
    <property type="taxonomic scope" value="Bacteria"/>
</dbReference>
<evidence type="ECO:0000256" key="3">
    <source>
        <dbReference type="ARBA" id="ARBA00022475"/>
    </source>
</evidence>
<dbReference type="InterPro" id="IPR011701">
    <property type="entry name" value="MFS"/>
</dbReference>
<protein>
    <submittedName>
        <fullName evidence="9">Major facilitator superfamily MFS_1</fullName>
    </submittedName>
</protein>
<evidence type="ECO:0000313" key="9">
    <source>
        <dbReference type="EMBL" id="EGL83135.1"/>
    </source>
</evidence>
<keyword evidence="2" id="KW-0813">Transport</keyword>
<dbReference type="PANTHER" id="PTHR43124">
    <property type="entry name" value="PURINE EFFLUX PUMP PBUE"/>
    <property type="match status" value="1"/>
</dbReference>
<feature type="transmembrane region" description="Helical" evidence="7">
    <location>
        <begin position="165"/>
        <end position="189"/>
    </location>
</feature>
<dbReference type="CDD" id="cd17474">
    <property type="entry name" value="MFS_YfmO_like"/>
    <property type="match status" value="1"/>
</dbReference>
<dbReference type="InterPro" id="IPR036259">
    <property type="entry name" value="MFS_trans_sf"/>
</dbReference>
<comment type="subcellular location">
    <subcellularLocation>
        <location evidence="1">Cell membrane</location>
        <topology evidence="1">Multi-pass membrane protein</topology>
    </subcellularLocation>
</comment>
<dbReference type="InterPro" id="IPR001958">
    <property type="entry name" value="Tet-R_TetA/multi-R_MdtG-like"/>
</dbReference>
<organism evidence="9 10">
    <name type="scientific">Caldalkalibacillus thermarum (strain TA2.A1)</name>
    <dbReference type="NCBI Taxonomy" id="986075"/>
    <lineage>
        <taxon>Bacteria</taxon>
        <taxon>Bacillati</taxon>
        <taxon>Bacillota</taxon>
        <taxon>Bacilli</taxon>
        <taxon>Bacillales</taxon>
        <taxon>Bacillaceae</taxon>
        <taxon>Caldalkalibacillus</taxon>
    </lineage>
</organism>
<evidence type="ECO:0000313" key="10">
    <source>
        <dbReference type="Proteomes" id="UP000010716"/>
    </source>
</evidence>
<reference evidence="9 10" key="1">
    <citation type="journal article" date="2011" name="J. Bacteriol.">
        <title>Draft genome sequence of the thermoalkaliphilic Caldalkalibacillus thermarum strain TA2.A1.</title>
        <authorList>
            <person name="Kalamorz F."/>
            <person name="Keis S."/>
            <person name="McMillan D.G."/>
            <person name="Olsson K."/>
            <person name="Stanton J.A."/>
            <person name="Stockwell P."/>
            <person name="Black M.A."/>
            <person name="Klingeman D.M."/>
            <person name="Land M.L."/>
            <person name="Han C.S."/>
            <person name="Martin S.L."/>
            <person name="Becher S.A."/>
            <person name="Peddie C.J."/>
            <person name="Morgan H.W."/>
            <person name="Matthies D."/>
            <person name="Preiss L."/>
            <person name="Meier T."/>
            <person name="Brown S.D."/>
            <person name="Cook G.M."/>
        </authorList>
    </citation>
    <scope>NUCLEOTIDE SEQUENCE [LARGE SCALE GENOMIC DNA]</scope>
    <source>
        <strain evidence="9 10">TA2.A1</strain>
    </source>
</reference>
<dbReference type="GO" id="GO:0022857">
    <property type="term" value="F:transmembrane transporter activity"/>
    <property type="evidence" value="ECO:0007669"/>
    <property type="project" value="InterPro"/>
</dbReference>
<dbReference type="Proteomes" id="UP000010716">
    <property type="component" value="Unassembled WGS sequence"/>
</dbReference>
<accession>F5L685</accession>
<feature type="transmembrane region" description="Helical" evidence="7">
    <location>
        <begin position="111"/>
        <end position="132"/>
    </location>
</feature>
<evidence type="ECO:0000256" key="7">
    <source>
        <dbReference type="SAM" id="Phobius"/>
    </source>
</evidence>
<feature type="transmembrane region" description="Helical" evidence="7">
    <location>
        <begin position="76"/>
        <end position="99"/>
    </location>
</feature>
<gene>
    <name evidence="9" type="ORF">CathTA2_1298</name>
</gene>
<dbReference type="InterPro" id="IPR050189">
    <property type="entry name" value="MFS_Efflux_Transporters"/>
</dbReference>
<dbReference type="Pfam" id="PF07690">
    <property type="entry name" value="MFS_1"/>
    <property type="match status" value="1"/>
</dbReference>
<feature type="transmembrane region" description="Helical" evidence="7">
    <location>
        <begin position="286"/>
        <end position="305"/>
    </location>
</feature>
<dbReference type="Gene3D" id="1.20.1250.20">
    <property type="entry name" value="MFS general substrate transporter like domains"/>
    <property type="match status" value="1"/>
</dbReference>
<feature type="transmembrane region" description="Helical" evidence="7">
    <location>
        <begin position="6"/>
        <end position="32"/>
    </location>
</feature>
<feature type="transmembrane region" description="Helical" evidence="7">
    <location>
        <begin position="44"/>
        <end position="64"/>
    </location>
</feature>
<evidence type="ECO:0000259" key="8">
    <source>
        <dbReference type="PROSITE" id="PS50850"/>
    </source>
</evidence>
<feature type="transmembrane region" description="Helical" evidence="7">
    <location>
        <begin position="350"/>
        <end position="369"/>
    </location>
</feature>
<dbReference type="PROSITE" id="PS50850">
    <property type="entry name" value="MFS"/>
    <property type="match status" value="1"/>
</dbReference>
<sequence length="417" mass="45092">MTKQHLTGWTVMAIASIPMIMTLGNSMLIPILPQMRSALDLTQFEVSLTISVFSIAGAVFIPVFGYLSDHFSRKAVIIPALILYALGGLLAGIAPLLFAGKAYTLILGGRIMQGIGAAGTTPIAMALTGDLFKGAQESKVLGLIEASNAFGKVISPILGAVLALIFWYAVFFAYPLFSLFSLVLTWIFVKEQANRAAALPFGQYLKGLLTVFKHEGRWLFSTYLAGAVCLFTLFGILFYLSDVLEKTYEVNGVLKGSVLAIPLLVMLTTAYLTGSLIKENQQLMKSLIVTGLMLMTVSFALLVFFTNLYLFMGILLLSSVGTGMVLPCLNRFITGAVGKARRGFVTSLYGSVRFLGVALGPPVFGWLMAWSRTGMFLGTAGLTLLTALLILFTVRVAKKETAVEPRSTLFKKIQPVE</sequence>
<proteinExistence type="predicted"/>
<feature type="transmembrane region" description="Helical" evidence="7">
    <location>
        <begin position="252"/>
        <end position="274"/>
    </location>
</feature>
<dbReference type="InterPro" id="IPR020846">
    <property type="entry name" value="MFS_dom"/>
</dbReference>
<feature type="transmembrane region" description="Helical" evidence="7">
    <location>
        <begin position="375"/>
        <end position="397"/>
    </location>
</feature>
<feature type="domain" description="Major facilitator superfamily (MFS) profile" evidence="8">
    <location>
        <begin position="10"/>
        <end position="398"/>
    </location>
</feature>
<dbReference type="PRINTS" id="PR01035">
    <property type="entry name" value="TCRTETA"/>
</dbReference>
<evidence type="ECO:0000256" key="4">
    <source>
        <dbReference type="ARBA" id="ARBA00022692"/>
    </source>
</evidence>
<keyword evidence="5 7" id="KW-1133">Transmembrane helix</keyword>
<feature type="transmembrane region" description="Helical" evidence="7">
    <location>
        <begin position="218"/>
        <end position="240"/>
    </location>
</feature>
<comment type="caution">
    <text evidence="9">The sequence shown here is derived from an EMBL/GenBank/DDBJ whole genome shotgun (WGS) entry which is preliminary data.</text>
</comment>
<evidence type="ECO:0000256" key="5">
    <source>
        <dbReference type="ARBA" id="ARBA00022989"/>
    </source>
</evidence>
<dbReference type="GO" id="GO:0005886">
    <property type="term" value="C:plasma membrane"/>
    <property type="evidence" value="ECO:0007669"/>
    <property type="project" value="UniProtKB-SubCell"/>
</dbReference>
<keyword evidence="6 7" id="KW-0472">Membrane</keyword>
<dbReference type="AlphaFoldDB" id="F5L685"/>
<evidence type="ECO:0000256" key="2">
    <source>
        <dbReference type="ARBA" id="ARBA00022448"/>
    </source>
</evidence>
<evidence type="ECO:0000256" key="1">
    <source>
        <dbReference type="ARBA" id="ARBA00004651"/>
    </source>
</evidence>
<evidence type="ECO:0000256" key="6">
    <source>
        <dbReference type="ARBA" id="ARBA00023136"/>
    </source>
</evidence>